<keyword evidence="2" id="KW-1185">Reference proteome</keyword>
<organism evidence="1 2">
    <name type="scientific">Sideroxyarcus emersonii</name>
    <dbReference type="NCBI Taxonomy" id="2764705"/>
    <lineage>
        <taxon>Bacteria</taxon>
        <taxon>Pseudomonadati</taxon>
        <taxon>Pseudomonadota</taxon>
        <taxon>Betaproteobacteria</taxon>
        <taxon>Nitrosomonadales</taxon>
        <taxon>Gallionellaceae</taxon>
        <taxon>Sideroxyarcus</taxon>
    </lineage>
</organism>
<name>A0AAN1X898_9PROT</name>
<accession>A0AAN1X898</accession>
<dbReference type="KEGG" id="seme:MIZ01_0537"/>
<dbReference type="RefSeq" id="WP_237247935.1">
    <property type="nucleotide sequence ID" value="NZ_AP023423.1"/>
</dbReference>
<reference evidence="1 2" key="1">
    <citation type="journal article" date="2022" name="Int. J. Syst. Evol. Microbiol.">
        <title>&lt;i&gt;Sideroxyarcus emersonii&lt;/i&gt; gen. nov. sp. nov., a neutrophilic, microaerobic iron- and thiosulfate-oxidizing bacterium isolated from iron-rich wetland sediment.</title>
        <authorList>
            <person name="Kato S."/>
            <person name="Itoh T."/>
            <person name="Iino T."/>
            <person name="Ohkuma M."/>
        </authorList>
    </citation>
    <scope>NUCLEOTIDE SEQUENCE [LARGE SCALE GENOMIC DNA]</scope>
    <source>
        <strain evidence="1 2">MIZ01</strain>
    </source>
</reference>
<evidence type="ECO:0000313" key="1">
    <source>
        <dbReference type="EMBL" id="BCK86771.1"/>
    </source>
</evidence>
<gene>
    <name evidence="1" type="ORF">MIZ01_0537</name>
</gene>
<protein>
    <submittedName>
        <fullName evidence="1">Uncharacterized protein</fullName>
    </submittedName>
</protein>
<proteinExistence type="predicted"/>
<evidence type="ECO:0000313" key="2">
    <source>
        <dbReference type="Proteomes" id="UP001320326"/>
    </source>
</evidence>
<dbReference type="EMBL" id="AP023423">
    <property type="protein sequence ID" value="BCK86771.1"/>
    <property type="molecule type" value="Genomic_DNA"/>
</dbReference>
<dbReference type="Proteomes" id="UP001320326">
    <property type="component" value="Chromosome"/>
</dbReference>
<dbReference type="AlphaFoldDB" id="A0AAN1X898"/>
<sequence length="211" mass="24639">MNEEQAVLDFFSQEENLPLAVIAAEHLDAIRLRLNNEFWLALRERLDRWLEQQSLPWSTQVTEDRNNDACLVGVYLQPNAEQAVFLRAFMEQQFLGDHYRVFYGLMWNNAPDASKKALPAVEALRARLGDAGFKHSDSFLGWQWLPWHPRRRDFLLPFITRREELLDDAMRPWQSLLLEHGEQLRLSNLALQEAPRSAVVSLDQLRGRSKS</sequence>